<reference evidence="1 2" key="1">
    <citation type="submission" date="2021-02" db="EMBL/GenBank/DDBJ databases">
        <title>Niveibacterium changnyeongensis HC41.</title>
        <authorList>
            <person name="Kang M."/>
        </authorList>
    </citation>
    <scope>NUCLEOTIDE SEQUENCE [LARGE SCALE GENOMIC DNA]</scope>
    <source>
        <strain evidence="1 2">HC41</strain>
    </source>
</reference>
<protein>
    <submittedName>
        <fullName evidence="1">DUF4390 domain-containing protein</fullName>
    </submittedName>
</protein>
<dbReference type="EMBL" id="CP071060">
    <property type="protein sequence ID" value="QSI77291.1"/>
    <property type="molecule type" value="Genomic_DNA"/>
</dbReference>
<dbReference type="InterPro" id="IPR025500">
    <property type="entry name" value="DUF4390"/>
</dbReference>
<dbReference type="Proteomes" id="UP000663570">
    <property type="component" value="Chromosome"/>
</dbReference>
<evidence type="ECO:0000313" key="2">
    <source>
        <dbReference type="Proteomes" id="UP000663570"/>
    </source>
</evidence>
<organism evidence="1 2">
    <name type="scientific">Niveibacterium microcysteis</name>
    <dbReference type="NCBI Taxonomy" id="2811415"/>
    <lineage>
        <taxon>Bacteria</taxon>
        <taxon>Pseudomonadati</taxon>
        <taxon>Pseudomonadota</taxon>
        <taxon>Betaproteobacteria</taxon>
        <taxon>Rhodocyclales</taxon>
        <taxon>Rhodocyclaceae</taxon>
        <taxon>Niveibacterium</taxon>
    </lineage>
</organism>
<sequence length="206" mass="23588">MTVSSLPCSKNRPDFLALLRQLLIGCTLLLGLTALPAAAQSTAAIRYAELLPTDDQYVLNADVSVELNPRLEEIVLRGIALHFVAEFILTRGRWYWLDETIVERRIAFRLTYHALTQKYRLATGSLGQNFDTLEEALRTMTRLRNWAIVDRSRLRGGESYNAALRFRLDTDQLPKPFQVTAIGSRDWTLETDWSRWTFLASAAERR</sequence>
<dbReference type="RefSeq" id="WP_172201674.1">
    <property type="nucleotide sequence ID" value="NZ_CP071060.1"/>
</dbReference>
<accession>A0ABX7M6Z7</accession>
<name>A0ABX7M6Z7_9RHOO</name>
<gene>
    <name evidence="1" type="ORF">JY500_01155</name>
</gene>
<evidence type="ECO:0000313" key="1">
    <source>
        <dbReference type="EMBL" id="QSI77291.1"/>
    </source>
</evidence>
<proteinExistence type="predicted"/>
<keyword evidence="2" id="KW-1185">Reference proteome</keyword>
<dbReference type="Pfam" id="PF14334">
    <property type="entry name" value="DUF4390"/>
    <property type="match status" value="1"/>
</dbReference>